<evidence type="ECO:0000256" key="5">
    <source>
        <dbReference type="ARBA" id="ARBA00023014"/>
    </source>
</evidence>
<dbReference type="Gene3D" id="3.30.70.20">
    <property type="match status" value="2"/>
</dbReference>
<keyword evidence="8" id="KW-1185">Reference proteome</keyword>
<dbReference type="Pfam" id="PF13247">
    <property type="entry name" value="Fer4_11"/>
    <property type="match status" value="1"/>
</dbReference>
<sequence length="647" mass="70676">MNRLIVADSRECIGCRACEVACVVAHNDGWPQQRSDFLPRIRVIFNGEHSSAVTCKHCLDAPCVKSCPVEALHYDNDAIQLDSTRCIGCKSCLVACPFGAIDIVVTADEKGLLAQKCDLCQSVESAQPACVSHCPTQALRIMDGNGLGKLRRARQLQAANPQGFMPEPQNKIILRKPPRKGAEKRAAAERKTHFDEIYHGLDEAQASYESERCLYCAQKAWCNWTCPVHNAIPDLIRLVQQGRIKEAAQLSHQTSSLPEICGRVCPQDRLCEGACTLKNRSGAVTVGNIERYITDSALKMGWRPSFVAALPRRERVAVIGAGPAGLGCADFLAREGVKVDVFDRHPEIGGLLTFGIPPFKLDKSLLSQRREIFSEMGIQFHLNCEIGRDKSFHQLTEEYDAVFLAMGTYGLMTAGLEHEDAPGVIQALPFLIANTRRVMGLEDSSDYPWTELKGKQVVVLGGGDTAMDCLRTSVRREAASVTCAYRRDEASMPGSRKEVTNAREEGVEFLFNVQPQYIARDARGQVSGIGLIRTEMGAAGPDGRRRPQPIAGSEFELPADVLIMAFGFRPHAMPWLQGSGVRRDDDGLIITGGTRRLATQTTRDNVFAGGDAVHGADLVVTAMAAGHQAARDMLAMFERNAASQLAV</sequence>
<reference evidence="7 8" key="1">
    <citation type="submission" date="2023-10" db="EMBL/GenBank/DDBJ databases">
        <authorList>
            <person name="Dale J."/>
        </authorList>
    </citation>
    <scope>NUCLEOTIDE SEQUENCE [LARGE SCALE GENOMIC DNA]</scope>
    <source>
        <strain evidence="7 8">2023EL-00970</strain>
    </source>
</reference>
<organism evidence="7 8">
    <name type="scientific">Atlantibacter subterraneus</name>
    <dbReference type="NCBI Taxonomy" id="255519"/>
    <lineage>
        <taxon>Bacteria</taxon>
        <taxon>Pseudomonadati</taxon>
        <taxon>Pseudomonadota</taxon>
        <taxon>Gammaproteobacteria</taxon>
        <taxon>Enterobacterales</taxon>
        <taxon>Enterobacteriaceae</taxon>
        <taxon>Atlantibacter</taxon>
    </lineage>
</organism>
<dbReference type="InterPro" id="IPR009051">
    <property type="entry name" value="Helical_ferredxn"/>
</dbReference>
<dbReference type="PROSITE" id="PS00198">
    <property type="entry name" value="4FE4S_FER_1"/>
    <property type="match status" value="1"/>
</dbReference>
<evidence type="ECO:0000259" key="6">
    <source>
        <dbReference type="PROSITE" id="PS51379"/>
    </source>
</evidence>
<evidence type="ECO:0000256" key="3">
    <source>
        <dbReference type="ARBA" id="ARBA00023002"/>
    </source>
</evidence>
<evidence type="ECO:0000256" key="1">
    <source>
        <dbReference type="ARBA" id="ARBA00022485"/>
    </source>
</evidence>
<keyword evidence="4" id="KW-0408">Iron</keyword>
<dbReference type="PRINTS" id="PR00419">
    <property type="entry name" value="ADXRDTASE"/>
</dbReference>
<dbReference type="SUPFAM" id="SSF51971">
    <property type="entry name" value="Nucleotide-binding domain"/>
    <property type="match status" value="1"/>
</dbReference>
<dbReference type="Gene3D" id="3.50.50.60">
    <property type="entry name" value="FAD/NAD(P)-binding domain"/>
    <property type="match status" value="3"/>
</dbReference>
<feature type="domain" description="4Fe-4S ferredoxin-type" evidence="6">
    <location>
        <begin position="77"/>
        <end position="106"/>
    </location>
</feature>
<dbReference type="PANTHER" id="PTHR42783:SF3">
    <property type="entry name" value="GLUTAMATE SYNTHASE [NADPH] SMALL CHAIN-RELATED"/>
    <property type="match status" value="1"/>
</dbReference>
<keyword evidence="1" id="KW-0004">4Fe-4S</keyword>
<dbReference type="NCBIfam" id="TIGR01318">
    <property type="entry name" value="gltD_gamma_fam"/>
    <property type="match status" value="1"/>
</dbReference>
<dbReference type="InterPro" id="IPR017900">
    <property type="entry name" value="4Fe4S_Fe_S_CS"/>
</dbReference>
<protein>
    <submittedName>
        <fullName evidence="7">FAD-dependent oxidoreductase</fullName>
    </submittedName>
</protein>
<evidence type="ECO:0000313" key="8">
    <source>
        <dbReference type="Proteomes" id="UP001187066"/>
    </source>
</evidence>
<gene>
    <name evidence="7" type="ORF">R4P48_10165</name>
</gene>
<dbReference type="PANTHER" id="PTHR42783">
    <property type="entry name" value="GLUTAMATE SYNTHASE [NADPH] SMALL CHAIN"/>
    <property type="match status" value="1"/>
</dbReference>
<evidence type="ECO:0000313" key="7">
    <source>
        <dbReference type="EMBL" id="MDV7023038.1"/>
    </source>
</evidence>
<dbReference type="RefSeq" id="WP_317678156.1">
    <property type="nucleotide sequence ID" value="NZ_JAWLOF010000006.1"/>
</dbReference>
<name>A0ABU4E1P9_9ENTR</name>
<dbReference type="Proteomes" id="UP001187066">
    <property type="component" value="Unassembled WGS sequence"/>
</dbReference>
<dbReference type="InterPro" id="IPR028261">
    <property type="entry name" value="DPD_II"/>
</dbReference>
<keyword evidence="3" id="KW-0560">Oxidoreductase</keyword>
<dbReference type="Pfam" id="PF07992">
    <property type="entry name" value="Pyr_redox_2"/>
    <property type="match status" value="1"/>
</dbReference>
<feature type="domain" description="4Fe-4S ferredoxin-type" evidence="6">
    <location>
        <begin position="2"/>
        <end position="22"/>
    </location>
</feature>
<dbReference type="Gene3D" id="1.10.1060.10">
    <property type="entry name" value="Alpha-helical ferredoxin"/>
    <property type="match status" value="1"/>
</dbReference>
<dbReference type="Pfam" id="PF14691">
    <property type="entry name" value="Fer4_20"/>
    <property type="match status" value="1"/>
</dbReference>
<keyword evidence="2" id="KW-0479">Metal-binding</keyword>
<dbReference type="InterPro" id="IPR023753">
    <property type="entry name" value="FAD/NAD-binding_dom"/>
</dbReference>
<dbReference type="InterPro" id="IPR017896">
    <property type="entry name" value="4Fe4S_Fe-S-bd"/>
</dbReference>
<accession>A0ABU4E1P9</accession>
<dbReference type="InterPro" id="IPR036188">
    <property type="entry name" value="FAD/NAD-bd_sf"/>
</dbReference>
<dbReference type="EMBL" id="JAWLOF010000006">
    <property type="protein sequence ID" value="MDV7023038.1"/>
    <property type="molecule type" value="Genomic_DNA"/>
</dbReference>
<proteinExistence type="predicted"/>
<evidence type="ECO:0000256" key="4">
    <source>
        <dbReference type="ARBA" id="ARBA00023004"/>
    </source>
</evidence>
<comment type="caution">
    <text evidence="7">The sequence shown here is derived from an EMBL/GenBank/DDBJ whole genome shotgun (WGS) entry which is preliminary data.</text>
</comment>
<dbReference type="InterPro" id="IPR006006">
    <property type="entry name" value="GltD-like"/>
</dbReference>
<dbReference type="SUPFAM" id="SSF54862">
    <property type="entry name" value="4Fe-4S ferredoxins"/>
    <property type="match status" value="1"/>
</dbReference>
<keyword evidence="5" id="KW-0411">Iron-sulfur</keyword>
<dbReference type="CDD" id="cd10554">
    <property type="entry name" value="HycB_like"/>
    <property type="match status" value="1"/>
</dbReference>
<dbReference type="PROSITE" id="PS51379">
    <property type="entry name" value="4FE4S_FER_2"/>
    <property type="match status" value="2"/>
</dbReference>
<evidence type="ECO:0000256" key="2">
    <source>
        <dbReference type="ARBA" id="ARBA00022723"/>
    </source>
</evidence>